<dbReference type="InterPro" id="IPR050272">
    <property type="entry name" value="Isochorismatase-like_hydrls"/>
</dbReference>
<dbReference type="EC" id="3.5.1.107" evidence="3"/>
<reference evidence="3 4" key="1">
    <citation type="submission" date="2018-10" db="EMBL/GenBank/DDBJ databases">
        <authorList>
            <person name="Criscuolo A."/>
        </authorList>
    </citation>
    <scope>NUCLEOTIDE SEQUENCE [LARGE SCALE GENOMIC DNA]</scope>
    <source>
        <strain evidence="3">DnA1</strain>
    </source>
</reference>
<dbReference type="SUPFAM" id="SSF52499">
    <property type="entry name" value="Isochorismatase-like hydrolases"/>
    <property type="match status" value="1"/>
</dbReference>
<keyword evidence="4" id="KW-1185">Reference proteome</keyword>
<accession>A0A3P4B0W2</accession>
<protein>
    <submittedName>
        <fullName evidence="3">Maleamate amidohydrolase</fullName>
        <ecNumber evidence="3">3.5.1.107</ecNumber>
    </submittedName>
</protein>
<keyword evidence="1 3" id="KW-0378">Hydrolase</keyword>
<evidence type="ECO:0000259" key="2">
    <source>
        <dbReference type="Pfam" id="PF00857"/>
    </source>
</evidence>
<dbReference type="GO" id="GO:0016787">
    <property type="term" value="F:hydrolase activity"/>
    <property type="evidence" value="ECO:0007669"/>
    <property type="project" value="UniProtKB-KW"/>
</dbReference>
<dbReference type="Proteomes" id="UP000277294">
    <property type="component" value="Unassembled WGS sequence"/>
</dbReference>
<dbReference type="InterPro" id="IPR036380">
    <property type="entry name" value="Isochorismatase-like_sf"/>
</dbReference>
<sequence>MRDLWQGIIPESDLAAYRAAGWGNPSGIGRRLALLVIDVQYRTTGTAARPILEAVNEYPTACGEAAWKAVPHIASLIAAFRGQGYPVIFPHVAQKRPHDGGRLASKIPAAMGISQDGYQFVREVAPRQHELTIPKKHPSAFFGTPLASHLVDLGVDTLVLTGCTTSGCIRATAVDGFSYNYKCVVPCDAVYDRGVVPHAVNLFDLSQKYADVMTTADLLGKLDEMAQDAQPDKA</sequence>
<evidence type="ECO:0000313" key="3">
    <source>
        <dbReference type="EMBL" id="VCU68765.1"/>
    </source>
</evidence>
<organism evidence="3 4">
    <name type="scientific">Pigmentiphaga humi</name>
    <dbReference type="NCBI Taxonomy" id="2478468"/>
    <lineage>
        <taxon>Bacteria</taxon>
        <taxon>Pseudomonadati</taxon>
        <taxon>Pseudomonadota</taxon>
        <taxon>Betaproteobacteria</taxon>
        <taxon>Burkholderiales</taxon>
        <taxon>Alcaligenaceae</taxon>
        <taxon>Pigmentiphaga</taxon>
    </lineage>
</organism>
<dbReference type="RefSeq" id="WP_124077992.1">
    <property type="nucleotide sequence ID" value="NZ_UWPJ01000008.1"/>
</dbReference>
<dbReference type="Pfam" id="PF00857">
    <property type="entry name" value="Isochorismatase"/>
    <property type="match status" value="1"/>
</dbReference>
<evidence type="ECO:0000313" key="4">
    <source>
        <dbReference type="Proteomes" id="UP000277294"/>
    </source>
</evidence>
<gene>
    <name evidence="3" type="primary">nicF_4</name>
    <name evidence="3" type="ORF">PIGHUM_00823</name>
</gene>
<dbReference type="InterPro" id="IPR000868">
    <property type="entry name" value="Isochorismatase-like_dom"/>
</dbReference>
<dbReference type="PANTHER" id="PTHR43540:SF1">
    <property type="entry name" value="ISOCHORISMATASE HYDROLASE"/>
    <property type="match status" value="1"/>
</dbReference>
<dbReference type="OrthoDB" id="5360912at2"/>
<dbReference type="AlphaFoldDB" id="A0A3P4B0W2"/>
<evidence type="ECO:0000256" key="1">
    <source>
        <dbReference type="ARBA" id="ARBA00022801"/>
    </source>
</evidence>
<dbReference type="Gene3D" id="3.40.50.850">
    <property type="entry name" value="Isochorismatase-like"/>
    <property type="match status" value="1"/>
</dbReference>
<name>A0A3P4B0W2_9BURK</name>
<proteinExistence type="predicted"/>
<dbReference type="PANTHER" id="PTHR43540">
    <property type="entry name" value="PEROXYUREIDOACRYLATE/UREIDOACRYLATE AMIDOHYDROLASE-RELATED"/>
    <property type="match status" value="1"/>
</dbReference>
<dbReference type="EMBL" id="UWPJ01000008">
    <property type="protein sequence ID" value="VCU68765.1"/>
    <property type="molecule type" value="Genomic_DNA"/>
</dbReference>
<feature type="domain" description="Isochorismatase-like" evidence="2">
    <location>
        <begin position="33"/>
        <end position="217"/>
    </location>
</feature>